<reference evidence="1" key="1">
    <citation type="submission" date="2019-08" db="EMBL/GenBank/DDBJ databases">
        <authorList>
            <person name="Kucharzyk K."/>
            <person name="Murdoch R.W."/>
            <person name="Higgins S."/>
            <person name="Loffler F."/>
        </authorList>
    </citation>
    <scope>NUCLEOTIDE SEQUENCE</scope>
</reference>
<name>A0A644YFJ5_9ZZZZ</name>
<protein>
    <submittedName>
        <fullName evidence="1">Uncharacterized protein</fullName>
    </submittedName>
</protein>
<gene>
    <name evidence="1" type="ORF">SDC9_71372</name>
</gene>
<organism evidence="1">
    <name type="scientific">bioreactor metagenome</name>
    <dbReference type="NCBI Taxonomy" id="1076179"/>
    <lineage>
        <taxon>unclassified sequences</taxon>
        <taxon>metagenomes</taxon>
        <taxon>ecological metagenomes</taxon>
    </lineage>
</organism>
<evidence type="ECO:0000313" key="1">
    <source>
        <dbReference type="EMBL" id="MPM24884.1"/>
    </source>
</evidence>
<proteinExistence type="predicted"/>
<dbReference type="AlphaFoldDB" id="A0A644YFJ5"/>
<comment type="caution">
    <text evidence="1">The sequence shown here is derived from an EMBL/GenBank/DDBJ whole genome shotgun (WGS) entry which is preliminary data.</text>
</comment>
<accession>A0A644YFJ5</accession>
<sequence length="155" mass="17297">MCPRGCPGTVHAHGCYERYADAEGSPKEKIKRFLCRPCGVTFSVLPSHRLPYRSIRADRLQGDFDKRAGIQAQSLDPPPRTAEAGCLQRAWSAFSARVSCLSEAFGQLVECKPVPASLWRGLRQSMNSLSKMLCFLSEHHRISLLGNYHCLRPPP</sequence>
<dbReference type="EMBL" id="VSSQ01004365">
    <property type="protein sequence ID" value="MPM24884.1"/>
    <property type="molecule type" value="Genomic_DNA"/>
</dbReference>